<gene>
    <name evidence="2" type="ORF">TRIADDRAFT_16650</name>
</gene>
<sequence>LVIDVVSPFYNDPPSPNCPPGKSCPNLWTYEVVEIFFLGKNNHYLEVELCPHGQYLLLMLSDYRKPFKDGLEIEFKAKVDDSKWKGRAWIPLEYLPPGVYKANAYAIHGSGDSTQYEAAYPANKSQCKEPDFHRLEFFKDINLKSIIGQDLDTPSS</sequence>
<dbReference type="GeneID" id="6753755"/>
<feature type="non-terminal residue" evidence="2">
    <location>
        <position position="156"/>
    </location>
</feature>
<keyword evidence="3" id="KW-1185">Reference proteome</keyword>
<dbReference type="RefSeq" id="XP_002112986.1">
    <property type="nucleotide sequence ID" value="XM_002112950.1"/>
</dbReference>
<dbReference type="PANTHER" id="PTHR31475:SF5">
    <property type="entry name" value="UPF0462 PROTEIN C4ORF33 HOMOLOG"/>
    <property type="match status" value="1"/>
</dbReference>
<dbReference type="PhylomeDB" id="B3RW93"/>
<dbReference type="CTD" id="6753755"/>
<dbReference type="EMBL" id="DS985245">
    <property type="protein sequence ID" value="EDV25096.1"/>
    <property type="molecule type" value="Genomic_DNA"/>
</dbReference>
<dbReference type="OMA" id="TIFGEEW"/>
<dbReference type="FunCoup" id="B3RW93">
    <property type="interactions" value="445"/>
</dbReference>
<comment type="similarity">
    <text evidence="1">Belongs to the UPF0462 family.</text>
</comment>
<dbReference type="Gene3D" id="2.60.40.1190">
    <property type="match status" value="1"/>
</dbReference>
<dbReference type="AlphaFoldDB" id="B3RW93"/>
<evidence type="ECO:0000313" key="3">
    <source>
        <dbReference type="Proteomes" id="UP000009022"/>
    </source>
</evidence>
<feature type="non-terminal residue" evidence="2">
    <location>
        <position position="1"/>
    </location>
</feature>
<accession>B3RW93</accession>
<evidence type="ECO:0000256" key="1">
    <source>
        <dbReference type="ARBA" id="ARBA00038085"/>
    </source>
</evidence>
<dbReference type="InParanoid" id="B3RW93"/>
<dbReference type="PANTHER" id="PTHR31475">
    <property type="entry name" value="UPF0462 PROTEIN"/>
    <property type="match status" value="1"/>
</dbReference>
<dbReference type="Proteomes" id="UP000009022">
    <property type="component" value="Unassembled WGS sequence"/>
</dbReference>
<proteinExistence type="inferred from homology"/>
<dbReference type="STRING" id="10228.B3RW93"/>
<organism evidence="2 3">
    <name type="scientific">Trichoplax adhaerens</name>
    <name type="common">Trichoplax reptans</name>
    <dbReference type="NCBI Taxonomy" id="10228"/>
    <lineage>
        <taxon>Eukaryota</taxon>
        <taxon>Metazoa</taxon>
        <taxon>Placozoa</taxon>
        <taxon>Uniplacotomia</taxon>
        <taxon>Trichoplacea</taxon>
        <taxon>Trichoplacidae</taxon>
        <taxon>Trichoplax</taxon>
    </lineage>
</organism>
<name>B3RW93_TRIAD</name>
<protein>
    <submittedName>
        <fullName evidence="2">Uncharacterized protein</fullName>
    </submittedName>
</protein>
<dbReference type="OrthoDB" id="10056816at2759"/>
<dbReference type="eggNOG" id="ENOG502R3ZD">
    <property type="taxonomic scope" value="Eukaryota"/>
</dbReference>
<reference evidence="2 3" key="1">
    <citation type="journal article" date="2008" name="Nature">
        <title>The Trichoplax genome and the nature of placozoans.</title>
        <authorList>
            <person name="Srivastava M."/>
            <person name="Begovic E."/>
            <person name="Chapman J."/>
            <person name="Putnam N.H."/>
            <person name="Hellsten U."/>
            <person name="Kawashima T."/>
            <person name="Kuo A."/>
            <person name="Mitros T."/>
            <person name="Salamov A."/>
            <person name="Carpenter M.L."/>
            <person name="Signorovitch A.Y."/>
            <person name="Moreno M.A."/>
            <person name="Kamm K."/>
            <person name="Grimwood J."/>
            <person name="Schmutz J."/>
            <person name="Shapiro H."/>
            <person name="Grigoriev I.V."/>
            <person name="Buss L.W."/>
            <person name="Schierwater B."/>
            <person name="Dellaporta S.L."/>
            <person name="Rokhsar D.S."/>
        </authorList>
    </citation>
    <scope>NUCLEOTIDE SEQUENCE [LARGE SCALE GENOMIC DNA]</scope>
    <source>
        <strain evidence="2 3">Grell-BS-1999</strain>
    </source>
</reference>
<evidence type="ECO:0000313" key="2">
    <source>
        <dbReference type="EMBL" id="EDV25096.1"/>
    </source>
</evidence>
<dbReference type="KEGG" id="tad:TRIADDRAFT_16650"/>
<dbReference type="HOGENOM" id="CLU_075391_1_1_1"/>